<gene>
    <name evidence="1" type="ORF">H8Z83_05575</name>
</gene>
<organism evidence="1 2">
    <name type="scientific">Dysosmobacter segnis</name>
    <dbReference type="NCBI Taxonomy" id="2763042"/>
    <lineage>
        <taxon>Bacteria</taxon>
        <taxon>Bacillati</taxon>
        <taxon>Bacillota</taxon>
        <taxon>Clostridia</taxon>
        <taxon>Eubacteriales</taxon>
        <taxon>Oscillospiraceae</taxon>
        <taxon>Dysosmobacter</taxon>
    </lineage>
</organism>
<sequence>MLLPPIFVLAALLAFSLWNIRHMDEETDRWREQLQGADRLALSGEWAEALDALWESYDDWSHSQTYLHIVSHHDAVDDAEAMYRRAIAFGETEELSEFHAELSDLRDQLRLIAEMEALNIRNVL</sequence>
<evidence type="ECO:0000313" key="2">
    <source>
        <dbReference type="Proteomes" id="UP000620327"/>
    </source>
</evidence>
<protein>
    <submittedName>
        <fullName evidence="1">DUF4363 family protein</fullName>
    </submittedName>
</protein>
<accession>A0A923MHJ2</accession>
<evidence type="ECO:0000313" key="1">
    <source>
        <dbReference type="EMBL" id="MBC5769796.1"/>
    </source>
</evidence>
<proteinExistence type="predicted"/>
<dbReference type="EMBL" id="JACOQI010000003">
    <property type="protein sequence ID" value="MBC5769796.1"/>
    <property type="molecule type" value="Genomic_DNA"/>
</dbReference>
<dbReference type="InterPro" id="IPR025373">
    <property type="entry name" value="DUF4363"/>
</dbReference>
<comment type="caution">
    <text evidence="1">The sequence shown here is derived from an EMBL/GenBank/DDBJ whole genome shotgun (WGS) entry which is preliminary data.</text>
</comment>
<dbReference type="Proteomes" id="UP000620327">
    <property type="component" value="Unassembled WGS sequence"/>
</dbReference>
<name>A0A923MHJ2_9FIRM</name>
<dbReference type="Pfam" id="PF14276">
    <property type="entry name" value="DUF4363"/>
    <property type="match status" value="1"/>
</dbReference>
<reference evidence="1" key="1">
    <citation type="submission" date="2020-08" db="EMBL/GenBank/DDBJ databases">
        <title>Genome public.</title>
        <authorList>
            <person name="Liu C."/>
            <person name="Sun Q."/>
        </authorList>
    </citation>
    <scope>NUCLEOTIDE SEQUENCE</scope>
    <source>
        <strain evidence="1">BX15</strain>
    </source>
</reference>
<keyword evidence="2" id="KW-1185">Reference proteome</keyword>
<dbReference type="AlphaFoldDB" id="A0A923MHJ2"/>